<keyword evidence="1" id="KW-1133">Transmembrane helix</keyword>
<dbReference type="EMBL" id="CP014230">
    <property type="protein sequence ID" value="AMD92638.1"/>
    <property type="molecule type" value="Genomic_DNA"/>
</dbReference>
<dbReference type="KEGG" id="doa:AXF15_05610"/>
<reference evidence="3" key="1">
    <citation type="submission" date="2016-02" db="EMBL/GenBank/DDBJ databases">
        <authorList>
            <person name="Holder M.E."/>
            <person name="Ajami N.J."/>
            <person name="Petrosino J.F."/>
        </authorList>
    </citation>
    <scope>NUCLEOTIDE SEQUENCE [LARGE SCALE GENOMIC DNA]</scope>
    <source>
        <strain evidence="3">DSM 12838</strain>
    </source>
</reference>
<dbReference type="RefSeq" id="WP_066604495.1">
    <property type="nucleotide sequence ID" value="NZ_CP014230.1"/>
</dbReference>
<sequence>MFEKSLLVRLKNFVLALGTSLVIVYVFLPFLTRSCGALTTMARHLDQTGIDPSRYYYTDVEQVDEGERYLRGALEEN</sequence>
<keyword evidence="3" id="KW-1185">Reference proteome</keyword>
<accession>A0A0X8JQF6</accession>
<organism evidence="2 3">
    <name type="scientific">Desulfomicrobium orale DSM 12838</name>
    <dbReference type="NCBI Taxonomy" id="888061"/>
    <lineage>
        <taxon>Bacteria</taxon>
        <taxon>Pseudomonadati</taxon>
        <taxon>Thermodesulfobacteriota</taxon>
        <taxon>Desulfovibrionia</taxon>
        <taxon>Desulfovibrionales</taxon>
        <taxon>Desulfomicrobiaceae</taxon>
        <taxon>Desulfomicrobium</taxon>
    </lineage>
</organism>
<keyword evidence="1" id="KW-0812">Transmembrane</keyword>
<dbReference type="AlphaFoldDB" id="A0A0X8JQF6"/>
<evidence type="ECO:0000313" key="2">
    <source>
        <dbReference type="EMBL" id="AMD92638.1"/>
    </source>
</evidence>
<dbReference type="OrthoDB" id="5432504at2"/>
<name>A0A0X8JQF6_9BACT</name>
<dbReference type="Proteomes" id="UP000063964">
    <property type="component" value="Chromosome"/>
</dbReference>
<keyword evidence="1" id="KW-0472">Membrane</keyword>
<protein>
    <submittedName>
        <fullName evidence="2">Uncharacterized protein</fullName>
    </submittedName>
</protein>
<evidence type="ECO:0000256" key="1">
    <source>
        <dbReference type="SAM" id="Phobius"/>
    </source>
</evidence>
<feature type="transmembrane region" description="Helical" evidence="1">
    <location>
        <begin position="12"/>
        <end position="31"/>
    </location>
</feature>
<proteinExistence type="predicted"/>
<gene>
    <name evidence="2" type="ORF">AXF15_05610</name>
</gene>
<evidence type="ECO:0000313" key="3">
    <source>
        <dbReference type="Proteomes" id="UP000063964"/>
    </source>
</evidence>